<evidence type="ECO:0000313" key="1">
    <source>
        <dbReference type="EMBL" id="KAK5982915.1"/>
    </source>
</evidence>
<protein>
    <submittedName>
        <fullName evidence="1">Uncharacterized protein</fullName>
    </submittedName>
</protein>
<dbReference type="Proteomes" id="UP001331761">
    <property type="component" value="Unassembled WGS sequence"/>
</dbReference>
<feature type="non-terminal residue" evidence="1">
    <location>
        <position position="307"/>
    </location>
</feature>
<name>A0AAN8G3Q7_TRICO</name>
<dbReference type="EMBL" id="WIXE01004580">
    <property type="protein sequence ID" value="KAK5982915.1"/>
    <property type="molecule type" value="Genomic_DNA"/>
</dbReference>
<dbReference type="AlphaFoldDB" id="A0AAN8G3Q7"/>
<accession>A0AAN8G3Q7</accession>
<dbReference type="Pfam" id="PF05380">
    <property type="entry name" value="Peptidase_A17"/>
    <property type="match status" value="1"/>
</dbReference>
<organism evidence="1 2">
    <name type="scientific">Trichostrongylus colubriformis</name>
    <name type="common">Black scour worm</name>
    <dbReference type="NCBI Taxonomy" id="6319"/>
    <lineage>
        <taxon>Eukaryota</taxon>
        <taxon>Metazoa</taxon>
        <taxon>Ecdysozoa</taxon>
        <taxon>Nematoda</taxon>
        <taxon>Chromadorea</taxon>
        <taxon>Rhabditida</taxon>
        <taxon>Rhabditina</taxon>
        <taxon>Rhabditomorpha</taxon>
        <taxon>Strongyloidea</taxon>
        <taxon>Trichostrongylidae</taxon>
        <taxon>Trichostrongylus</taxon>
    </lineage>
</organism>
<dbReference type="PANTHER" id="PTHR47331">
    <property type="entry name" value="PHD-TYPE DOMAIN-CONTAINING PROTEIN"/>
    <property type="match status" value="1"/>
</dbReference>
<proteinExistence type="predicted"/>
<dbReference type="InterPro" id="IPR008042">
    <property type="entry name" value="Retrotrans_Pao"/>
</dbReference>
<evidence type="ECO:0000313" key="2">
    <source>
        <dbReference type="Proteomes" id="UP001331761"/>
    </source>
</evidence>
<reference evidence="1 2" key="1">
    <citation type="submission" date="2019-10" db="EMBL/GenBank/DDBJ databases">
        <title>Assembly and Annotation for the nematode Trichostrongylus colubriformis.</title>
        <authorList>
            <person name="Martin J."/>
        </authorList>
    </citation>
    <scope>NUCLEOTIDE SEQUENCE [LARGE SCALE GENOMIC DNA]</scope>
    <source>
        <strain evidence="1">G859</strain>
        <tissue evidence="1">Whole worm</tissue>
    </source>
</reference>
<keyword evidence="2" id="KW-1185">Reference proteome</keyword>
<comment type="caution">
    <text evidence="1">The sequence shown here is derived from an EMBL/GenBank/DDBJ whole genome shotgun (WGS) entry which is preliminary data.</text>
</comment>
<sequence>MEYVNRWNEIVTEISGTLISVPRDIGAVLSHDHGSTLWIFGDASQLAISCCSYVTHLPSHHTKGLLSAKTRLAPKEKQLSIPRLELLAILISLRLAKTILRSYKGRIKLVRIVNDSRIALAWIQTTKRLPLFVANQVERIKKLRRIIHQLGALVEFNYIESKNNPADVATRPTTKEAFEASDWLPGPQWFKTQEASWPIESSTDLNEMVGNESHDEGCNTPICASAVKTSTQINDSIMELSPFRHYSQALKALTRAVKMLKCWITRFNTRNKRNVAPRVLRHFSADSELTSEEIKAAEYILLREQTK</sequence>
<dbReference type="PANTHER" id="PTHR47331:SF8">
    <property type="match status" value="1"/>
</dbReference>
<gene>
    <name evidence="1" type="ORF">GCK32_022806</name>
</gene>